<dbReference type="PROSITE" id="PS51358">
    <property type="entry name" value="NOP"/>
    <property type="match status" value="1"/>
</dbReference>
<reference evidence="8" key="1">
    <citation type="journal article" date="2020" name="bioRxiv">
        <title>Chromosome-level reference genome of the European wasp spider Argiope bruennichi: a resource for studies on range expansion and evolutionary adaptation.</title>
        <authorList>
            <person name="Sheffer M.M."/>
            <person name="Hoppe A."/>
            <person name="Krehenwinkel H."/>
            <person name="Uhl G."/>
            <person name="Kuss A.W."/>
            <person name="Jensen L."/>
            <person name="Jensen C."/>
            <person name="Gillespie R.G."/>
            <person name="Hoff K.J."/>
            <person name="Prost S."/>
        </authorList>
    </citation>
    <scope>NUCLEOTIDE SEQUENCE</scope>
</reference>
<dbReference type="SMART" id="SM00931">
    <property type="entry name" value="NOSIC"/>
    <property type="match status" value="1"/>
</dbReference>
<evidence type="ECO:0000256" key="1">
    <source>
        <dbReference type="ARBA" id="ARBA00004604"/>
    </source>
</evidence>
<keyword evidence="3" id="KW-0690">Ribosome biogenesis</keyword>
<dbReference type="SUPFAM" id="SSF89124">
    <property type="entry name" value="Nop domain"/>
    <property type="match status" value="1"/>
</dbReference>
<dbReference type="GO" id="GO:0032040">
    <property type="term" value="C:small-subunit processome"/>
    <property type="evidence" value="ECO:0007669"/>
    <property type="project" value="InterPro"/>
</dbReference>
<evidence type="ECO:0000313" key="8">
    <source>
        <dbReference type="EMBL" id="KAF8771632.1"/>
    </source>
</evidence>
<evidence type="ECO:0000256" key="4">
    <source>
        <dbReference type="ARBA" id="ARBA00023242"/>
    </source>
</evidence>
<dbReference type="InterPro" id="IPR002687">
    <property type="entry name" value="Nop_dom"/>
</dbReference>
<organism evidence="8 9">
    <name type="scientific">Argiope bruennichi</name>
    <name type="common">Wasp spider</name>
    <name type="synonym">Aranea bruennichi</name>
    <dbReference type="NCBI Taxonomy" id="94029"/>
    <lineage>
        <taxon>Eukaryota</taxon>
        <taxon>Metazoa</taxon>
        <taxon>Ecdysozoa</taxon>
        <taxon>Arthropoda</taxon>
        <taxon>Chelicerata</taxon>
        <taxon>Arachnida</taxon>
        <taxon>Araneae</taxon>
        <taxon>Araneomorphae</taxon>
        <taxon>Entelegynae</taxon>
        <taxon>Araneoidea</taxon>
        <taxon>Araneidae</taxon>
        <taxon>Argiope</taxon>
    </lineage>
</organism>
<protein>
    <recommendedName>
        <fullName evidence="5">Nucleolar protein 56</fullName>
    </recommendedName>
</protein>
<dbReference type="FunFam" id="1.10.246.90:FF:000001">
    <property type="entry name" value="Nucleolar protein 56"/>
    <property type="match status" value="1"/>
</dbReference>
<sequence length="557" mass="63233">MTKLFTLYEHAAGYALFMTEQEEGILDEIRDRVLEVEKFKEICHFVAFQPFKRGRDALENINCISEGILHSHLEEFLANNFPKKKKKKHVLGVEDAQLASSIKEKLDITCDASDVVNELIRGIRCHFHNLVPGFNDLNAATKVQLGLGHAYSRAQVKFNVGRVDNMIIQTITLVDQMDKDINTLSMRVREWYSHHFPELIKIVPENTLYIQCINAIRDRKNLPEDIFEKLENILNDPVKVQNVLDVARSSMGMDISDTDLENMYTFAERVIALTERRKHLMDYLKSKMHCVAPNLAALIGEVVGARLIAQAGSLTNLAKAPASTVQILGAEKALFRALKTRGNTPKYGLLFHSKFIGKAAKSNKGRISRYLANKCSVATRIDCFREIPTEVFGNKLRAQVEDRLKFYETGEIPKKNIDVMDEALEEAEASEVEILKRMKKEKKKAKKRKLDELYLSTDLDESMGALAQATEANDGDSVVVKKKKKKKHNDAEEEMTNDISANESQEVYENSAEPPKKKKKNKHIVEENSILENGDVQETDSAKKKKKKNKHMELSLS</sequence>
<evidence type="ECO:0000259" key="7">
    <source>
        <dbReference type="PROSITE" id="PS51358"/>
    </source>
</evidence>
<dbReference type="GO" id="GO:0042254">
    <property type="term" value="P:ribosome biogenesis"/>
    <property type="evidence" value="ECO:0007669"/>
    <property type="project" value="UniProtKB-KW"/>
</dbReference>
<comment type="caution">
    <text evidence="8">The sequence shown here is derived from an EMBL/GenBank/DDBJ whole genome shotgun (WGS) entry which is preliminary data.</text>
</comment>
<name>A0A8T0EEV3_ARGBR</name>
<dbReference type="InterPro" id="IPR036070">
    <property type="entry name" value="Nop_dom_sf"/>
</dbReference>
<dbReference type="InterPro" id="IPR042239">
    <property type="entry name" value="Nop_C"/>
</dbReference>
<feature type="domain" description="Nop" evidence="7">
    <location>
        <begin position="291"/>
        <end position="409"/>
    </location>
</feature>
<evidence type="ECO:0000256" key="3">
    <source>
        <dbReference type="ARBA" id="ARBA00022517"/>
    </source>
</evidence>
<gene>
    <name evidence="8" type="ORF">HNY73_019016</name>
</gene>
<comment type="subcellular location">
    <subcellularLocation>
        <location evidence="1">Nucleus</location>
        <location evidence="1">Nucleolus</location>
    </subcellularLocation>
</comment>
<comment type="similarity">
    <text evidence="2">Belongs to the NOP5/NOP56 family.</text>
</comment>
<feature type="region of interest" description="Disordered" evidence="6">
    <location>
        <begin position="470"/>
        <end position="557"/>
    </location>
</feature>
<feature type="compositionally biased region" description="Polar residues" evidence="6">
    <location>
        <begin position="497"/>
        <end position="508"/>
    </location>
</feature>
<dbReference type="Gene3D" id="1.10.287.4070">
    <property type="match status" value="1"/>
</dbReference>
<dbReference type="Pfam" id="PF01798">
    <property type="entry name" value="Nop"/>
    <property type="match status" value="1"/>
</dbReference>
<dbReference type="GO" id="GO:0030515">
    <property type="term" value="F:snoRNA binding"/>
    <property type="evidence" value="ECO:0007669"/>
    <property type="project" value="InterPro"/>
</dbReference>
<proteinExistence type="inferred from homology"/>
<keyword evidence="4" id="KW-0539">Nucleus</keyword>
<dbReference type="PANTHER" id="PTHR10894:SF0">
    <property type="entry name" value="NUCLEOLAR PROTEIN 56"/>
    <property type="match status" value="1"/>
</dbReference>
<reference evidence="8" key="2">
    <citation type="submission" date="2020-06" db="EMBL/GenBank/DDBJ databases">
        <authorList>
            <person name="Sheffer M."/>
        </authorList>
    </citation>
    <scope>NUCLEOTIDE SEQUENCE</scope>
</reference>
<dbReference type="InterPro" id="IPR012974">
    <property type="entry name" value="NOP58/56_N"/>
</dbReference>
<dbReference type="AlphaFoldDB" id="A0A8T0EEV3"/>
<dbReference type="Gene3D" id="1.10.246.90">
    <property type="entry name" value="Nop domain"/>
    <property type="match status" value="1"/>
</dbReference>
<dbReference type="InterPro" id="IPR012976">
    <property type="entry name" value="NOSIC"/>
</dbReference>
<evidence type="ECO:0000256" key="2">
    <source>
        <dbReference type="ARBA" id="ARBA00009211"/>
    </source>
</evidence>
<accession>A0A8T0EEV3</accession>
<dbReference type="PANTHER" id="PTHR10894">
    <property type="entry name" value="NUCLEOLAR PROTEIN 5 NUCLEOLAR PROTEIN NOP5 NOP58"/>
    <property type="match status" value="1"/>
</dbReference>
<keyword evidence="9" id="KW-1185">Reference proteome</keyword>
<evidence type="ECO:0000256" key="6">
    <source>
        <dbReference type="SAM" id="MobiDB-lite"/>
    </source>
</evidence>
<dbReference type="GO" id="GO:0031428">
    <property type="term" value="C:box C/D methylation guide snoRNP complex"/>
    <property type="evidence" value="ECO:0007669"/>
    <property type="project" value="InterPro"/>
</dbReference>
<evidence type="ECO:0000313" key="9">
    <source>
        <dbReference type="Proteomes" id="UP000807504"/>
    </source>
</evidence>
<dbReference type="InterPro" id="IPR045056">
    <property type="entry name" value="Nop56/Nop58"/>
</dbReference>
<dbReference type="EMBL" id="JABXBU010002228">
    <property type="protein sequence ID" value="KAF8771632.1"/>
    <property type="molecule type" value="Genomic_DNA"/>
</dbReference>
<dbReference type="Pfam" id="PF08156">
    <property type="entry name" value="NOP5NT"/>
    <property type="match status" value="1"/>
</dbReference>
<dbReference type="Proteomes" id="UP000807504">
    <property type="component" value="Unassembled WGS sequence"/>
</dbReference>
<evidence type="ECO:0000256" key="5">
    <source>
        <dbReference type="ARBA" id="ARBA00040742"/>
    </source>
</evidence>